<dbReference type="InterPro" id="IPR012910">
    <property type="entry name" value="Plug_dom"/>
</dbReference>
<keyword evidence="6" id="KW-0408">Iron</keyword>
<keyword evidence="9 11" id="KW-0472">Membrane</keyword>
<feature type="signal peptide" evidence="13">
    <location>
        <begin position="1"/>
        <end position="22"/>
    </location>
</feature>
<dbReference type="Gene3D" id="2.40.170.20">
    <property type="entry name" value="TonB-dependent receptor, beta-barrel domain"/>
    <property type="match status" value="1"/>
</dbReference>
<dbReference type="Pfam" id="PF00593">
    <property type="entry name" value="TonB_dep_Rec_b-barrel"/>
    <property type="match status" value="1"/>
</dbReference>
<dbReference type="PROSITE" id="PS52016">
    <property type="entry name" value="TONB_DEPENDENT_REC_3"/>
    <property type="match status" value="1"/>
</dbReference>
<accession>A0ABR5VE30</accession>
<evidence type="ECO:0000256" key="5">
    <source>
        <dbReference type="ARBA" id="ARBA00022692"/>
    </source>
</evidence>
<reference evidence="16 17" key="1">
    <citation type="submission" date="2016-02" db="EMBL/GenBank/DDBJ databases">
        <title>Genome sequence of Marichromatium gracile YL-28, a purple sulfur bacterium.</title>
        <authorList>
            <person name="Zhao C."/>
            <person name="Hong X."/>
            <person name="Chen S."/>
            <person name="Yang S."/>
        </authorList>
    </citation>
    <scope>NUCLEOTIDE SEQUENCE [LARGE SCALE GENOMIC DNA]</scope>
    <source>
        <strain evidence="16 17">YL28</strain>
    </source>
</reference>
<keyword evidence="7" id="KW-0406">Ion transport</keyword>
<keyword evidence="5 11" id="KW-0812">Transmembrane</keyword>
<dbReference type="PANTHER" id="PTHR32552:SF81">
    <property type="entry name" value="TONB-DEPENDENT OUTER MEMBRANE RECEPTOR"/>
    <property type="match status" value="1"/>
</dbReference>
<evidence type="ECO:0000256" key="12">
    <source>
        <dbReference type="RuleBase" id="RU003357"/>
    </source>
</evidence>
<protein>
    <recommendedName>
        <fullName evidence="18">Iron complex outermembrane receptor protein</fullName>
    </recommendedName>
</protein>
<dbReference type="Pfam" id="PF07715">
    <property type="entry name" value="Plug"/>
    <property type="match status" value="1"/>
</dbReference>
<comment type="subcellular location">
    <subcellularLocation>
        <location evidence="1 11">Cell outer membrane</location>
        <topology evidence="1 11">Multi-pass membrane protein</topology>
    </subcellularLocation>
</comment>
<dbReference type="CDD" id="cd01347">
    <property type="entry name" value="ligand_gated_channel"/>
    <property type="match status" value="1"/>
</dbReference>
<keyword evidence="8 12" id="KW-0798">TonB box</keyword>
<keyword evidence="17" id="KW-1185">Reference proteome</keyword>
<dbReference type="RefSeq" id="WP_062276384.1">
    <property type="nucleotide sequence ID" value="NZ_LSYU01000070.1"/>
</dbReference>
<evidence type="ECO:0000256" key="3">
    <source>
        <dbReference type="ARBA" id="ARBA00022452"/>
    </source>
</evidence>
<feature type="chain" id="PRO_5045202637" description="Iron complex outermembrane receptor protein" evidence="13">
    <location>
        <begin position="23"/>
        <end position="688"/>
    </location>
</feature>
<feature type="domain" description="TonB-dependent receptor-like beta-barrel" evidence="14">
    <location>
        <begin position="270"/>
        <end position="654"/>
    </location>
</feature>
<evidence type="ECO:0000256" key="2">
    <source>
        <dbReference type="ARBA" id="ARBA00022448"/>
    </source>
</evidence>
<sequence>MIARRAGVFGACLLGGLWPAVATLAAAEDEPVVMLEPLQVEARQWRESARIVPQTVEVLDGRERQGPLWRDFADLATLSPNTQVQQSSVETRLVIRGATAINTGLQDPVGYFVNGVALPLGAMQAPALFALDRIEVLKGPQGTLYGRNTEAGAVRIETRDPEWAPSAEASLSLGMREGAEGWRTLGETIGQVSGALSSRAAVGLAARHAGGEGIHYNQFDGDDDGGARQRWTFSGGLLLELAATTSLSLKSVIERDDQGKRRLRYLTGPAATGRFVTDYDLPAWQDTSSAVHALRIDHDLATSTLSAITGWTDYGRDFQMDRDVSSLETPGTRLRQRDQALSQELRLSGGAADASDPWRWLVGLHAYRQWSDLTFGAGKPWVLRHTRIDQLGVAGFGQLDYRLAPAWRLGFGARLEHSVQDGRQVYREAATTRAYDARLDHGVLLPRLSLSYTPSQSLTLFGSLARGYLPGGYNYSMASDRDSLTYAPEYSWAAEIGAKSSLLDGRAALDLALFYTRTTDKQLLELLPGGATRIDNAAEARSYGLELGLRVRPAPAWTLFANLGLQRAETTRYRLGESDLSGNRLPLAAAYTYTLGARHDSGGDGVFAELRTRGSGPYYFDVRNQVRQDAALRVDAEIGYRWKDLSIALWGRNLFDEAVYERALAVPRGVLVEDGEPRTIGLRVGMAW</sequence>
<evidence type="ECO:0000256" key="7">
    <source>
        <dbReference type="ARBA" id="ARBA00023065"/>
    </source>
</evidence>
<comment type="caution">
    <text evidence="16">The sequence shown here is derived from an EMBL/GenBank/DDBJ whole genome shotgun (WGS) entry which is preliminary data.</text>
</comment>
<name>A0ABR5VE30_MARGR</name>
<dbReference type="InterPro" id="IPR036942">
    <property type="entry name" value="Beta-barrel_TonB_sf"/>
</dbReference>
<gene>
    <name evidence="16" type="ORF">AY586_15340</name>
</gene>
<evidence type="ECO:0000256" key="8">
    <source>
        <dbReference type="ARBA" id="ARBA00023077"/>
    </source>
</evidence>
<keyword evidence="10 11" id="KW-0998">Cell outer membrane</keyword>
<dbReference type="InterPro" id="IPR000531">
    <property type="entry name" value="Beta-barrel_TonB"/>
</dbReference>
<evidence type="ECO:0000256" key="1">
    <source>
        <dbReference type="ARBA" id="ARBA00004571"/>
    </source>
</evidence>
<evidence type="ECO:0000259" key="15">
    <source>
        <dbReference type="Pfam" id="PF07715"/>
    </source>
</evidence>
<keyword evidence="13" id="KW-0732">Signal</keyword>
<evidence type="ECO:0000313" key="16">
    <source>
        <dbReference type="EMBL" id="KXX63968.1"/>
    </source>
</evidence>
<evidence type="ECO:0000256" key="6">
    <source>
        <dbReference type="ARBA" id="ARBA00023004"/>
    </source>
</evidence>
<dbReference type="InterPro" id="IPR039426">
    <property type="entry name" value="TonB-dep_rcpt-like"/>
</dbReference>
<dbReference type="EMBL" id="LSYU01000070">
    <property type="protein sequence ID" value="KXX63968.1"/>
    <property type="molecule type" value="Genomic_DNA"/>
</dbReference>
<dbReference type="PANTHER" id="PTHR32552">
    <property type="entry name" value="FERRICHROME IRON RECEPTOR-RELATED"/>
    <property type="match status" value="1"/>
</dbReference>
<organism evidence="16 17">
    <name type="scientific">Marichromatium gracile</name>
    <name type="common">Chromatium gracile</name>
    <dbReference type="NCBI Taxonomy" id="1048"/>
    <lineage>
        <taxon>Bacteria</taxon>
        <taxon>Pseudomonadati</taxon>
        <taxon>Pseudomonadota</taxon>
        <taxon>Gammaproteobacteria</taxon>
        <taxon>Chromatiales</taxon>
        <taxon>Chromatiaceae</taxon>
        <taxon>Marichromatium</taxon>
    </lineage>
</organism>
<evidence type="ECO:0000256" key="4">
    <source>
        <dbReference type="ARBA" id="ARBA00022496"/>
    </source>
</evidence>
<evidence type="ECO:0000313" key="17">
    <source>
        <dbReference type="Proteomes" id="UP000075766"/>
    </source>
</evidence>
<comment type="similarity">
    <text evidence="11 12">Belongs to the TonB-dependent receptor family.</text>
</comment>
<evidence type="ECO:0000256" key="10">
    <source>
        <dbReference type="ARBA" id="ARBA00023237"/>
    </source>
</evidence>
<keyword evidence="3 11" id="KW-1134">Transmembrane beta strand</keyword>
<evidence type="ECO:0000256" key="13">
    <source>
        <dbReference type="SAM" id="SignalP"/>
    </source>
</evidence>
<dbReference type="SUPFAM" id="SSF56935">
    <property type="entry name" value="Porins"/>
    <property type="match status" value="1"/>
</dbReference>
<dbReference type="Proteomes" id="UP000075766">
    <property type="component" value="Unassembled WGS sequence"/>
</dbReference>
<proteinExistence type="inferred from homology"/>
<evidence type="ECO:0008006" key="18">
    <source>
        <dbReference type="Google" id="ProtNLM"/>
    </source>
</evidence>
<evidence type="ECO:0000256" key="9">
    <source>
        <dbReference type="ARBA" id="ARBA00023136"/>
    </source>
</evidence>
<feature type="domain" description="TonB-dependent receptor plug" evidence="15">
    <location>
        <begin position="51"/>
        <end position="152"/>
    </location>
</feature>
<keyword evidence="2 11" id="KW-0813">Transport</keyword>
<keyword evidence="4" id="KW-0410">Iron transport</keyword>
<evidence type="ECO:0000256" key="11">
    <source>
        <dbReference type="PROSITE-ProRule" id="PRU01360"/>
    </source>
</evidence>
<evidence type="ECO:0000259" key="14">
    <source>
        <dbReference type="Pfam" id="PF00593"/>
    </source>
</evidence>